<evidence type="ECO:0000313" key="2">
    <source>
        <dbReference type="Proteomes" id="UP000789920"/>
    </source>
</evidence>
<comment type="caution">
    <text evidence="1">The sequence shown here is derived from an EMBL/GenBank/DDBJ whole genome shotgun (WGS) entry which is preliminary data.</text>
</comment>
<dbReference type="Proteomes" id="UP000789920">
    <property type="component" value="Unassembled WGS sequence"/>
</dbReference>
<proteinExistence type="predicted"/>
<accession>A0ACA9P4G3</accession>
<keyword evidence="2" id="KW-1185">Reference proteome</keyword>
<reference evidence="1" key="1">
    <citation type="submission" date="2021-06" db="EMBL/GenBank/DDBJ databases">
        <authorList>
            <person name="Kallberg Y."/>
            <person name="Tangrot J."/>
            <person name="Rosling A."/>
        </authorList>
    </citation>
    <scope>NUCLEOTIDE SEQUENCE</scope>
    <source>
        <strain evidence="1">MA461A</strain>
    </source>
</reference>
<feature type="non-terminal residue" evidence="1">
    <location>
        <position position="140"/>
    </location>
</feature>
<gene>
    <name evidence="1" type="ORF">RPERSI_LOCUS9436</name>
</gene>
<sequence>MSINLTLNCWVLGENPHENTFHVFVNTNEGNTIGLLKELIKEKQPRTFANVDSKDLKLWKVDIPLNNLNTVDTKFGANNKGVKKSSPLDEISEIFANKPPQVLSPLDEISEYFASQPNKKHIHLIIQPKCEFGSNQADSS</sequence>
<evidence type="ECO:0000313" key="1">
    <source>
        <dbReference type="EMBL" id="CAG8688798.1"/>
    </source>
</evidence>
<organism evidence="1 2">
    <name type="scientific">Racocetra persica</name>
    <dbReference type="NCBI Taxonomy" id="160502"/>
    <lineage>
        <taxon>Eukaryota</taxon>
        <taxon>Fungi</taxon>
        <taxon>Fungi incertae sedis</taxon>
        <taxon>Mucoromycota</taxon>
        <taxon>Glomeromycotina</taxon>
        <taxon>Glomeromycetes</taxon>
        <taxon>Diversisporales</taxon>
        <taxon>Gigasporaceae</taxon>
        <taxon>Racocetra</taxon>
    </lineage>
</organism>
<name>A0ACA9P4G3_9GLOM</name>
<protein>
    <submittedName>
        <fullName evidence="1">8319_t:CDS:1</fullName>
    </submittedName>
</protein>
<dbReference type="EMBL" id="CAJVQC010017862">
    <property type="protein sequence ID" value="CAG8688798.1"/>
    <property type="molecule type" value="Genomic_DNA"/>
</dbReference>